<keyword evidence="3" id="KW-1185">Reference proteome</keyword>
<name>A0A4Y2DCR8_ARAVE</name>
<evidence type="ECO:0000313" key="2">
    <source>
        <dbReference type="EMBL" id="GBM13345.1"/>
    </source>
</evidence>
<gene>
    <name evidence="2" type="ORF">AVEN_159766_1</name>
</gene>
<sequence length="81" mass="9220">MYIGTVPVLFKAGHSLLDCLISFGPTTGLFSPIQADPFWWVIHEDSTRHYRFLRSPYSSSSLQNNTSCRNKKSPTYIPLLL</sequence>
<feature type="compositionally biased region" description="Polar residues" evidence="1">
    <location>
        <begin position="58"/>
        <end position="68"/>
    </location>
</feature>
<reference evidence="2 3" key="1">
    <citation type="journal article" date="2019" name="Sci. Rep.">
        <title>Orb-weaving spider Araneus ventricosus genome elucidates the spidroin gene catalogue.</title>
        <authorList>
            <person name="Kono N."/>
            <person name="Nakamura H."/>
            <person name="Ohtoshi R."/>
            <person name="Moran D.A.P."/>
            <person name="Shinohara A."/>
            <person name="Yoshida Y."/>
            <person name="Fujiwara M."/>
            <person name="Mori M."/>
            <person name="Tomita M."/>
            <person name="Arakawa K."/>
        </authorList>
    </citation>
    <scope>NUCLEOTIDE SEQUENCE [LARGE SCALE GENOMIC DNA]</scope>
</reference>
<organism evidence="2 3">
    <name type="scientific">Araneus ventricosus</name>
    <name type="common">Orbweaver spider</name>
    <name type="synonym">Epeira ventricosa</name>
    <dbReference type="NCBI Taxonomy" id="182803"/>
    <lineage>
        <taxon>Eukaryota</taxon>
        <taxon>Metazoa</taxon>
        <taxon>Ecdysozoa</taxon>
        <taxon>Arthropoda</taxon>
        <taxon>Chelicerata</taxon>
        <taxon>Arachnida</taxon>
        <taxon>Araneae</taxon>
        <taxon>Araneomorphae</taxon>
        <taxon>Entelegynae</taxon>
        <taxon>Araneoidea</taxon>
        <taxon>Araneidae</taxon>
        <taxon>Araneus</taxon>
    </lineage>
</organism>
<dbReference type="AlphaFoldDB" id="A0A4Y2DCR8"/>
<dbReference type="Proteomes" id="UP000499080">
    <property type="component" value="Unassembled WGS sequence"/>
</dbReference>
<evidence type="ECO:0000313" key="3">
    <source>
        <dbReference type="Proteomes" id="UP000499080"/>
    </source>
</evidence>
<evidence type="ECO:0000256" key="1">
    <source>
        <dbReference type="SAM" id="MobiDB-lite"/>
    </source>
</evidence>
<accession>A0A4Y2DCR8</accession>
<protein>
    <submittedName>
        <fullName evidence="2">Uncharacterized protein</fullName>
    </submittedName>
</protein>
<proteinExistence type="predicted"/>
<comment type="caution">
    <text evidence="2">The sequence shown here is derived from an EMBL/GenBank/DDBJ whole genome shotgun (WGS) entry which is preliminary data.</text>
</comment>
<feature type="region of interest" description="Disordered" evidence="1">
    <location>
        <begin position="58"/>
        <end position="81"/>
    </location>
</feature>
<dbReference type="EMBL" id="BGPR01000326">
    <property type="protein sequence ID" value="GBM13345.1"/>
    <property type="molecule type" value="Genomic_DNA"/>
</dbReference>